<keyword evidence="5" id="KW-0539">Nucleus</keyword>
<feature type="region of interest" description="Disordered" evidence="6">
    <location>
        <begin position="535"/>
        <end position="563"/>
    </location>
</feature>
<reference evidence="8 9" key="1">
    <citation type="submission" date="2020-01" db="EMBL/GenBank/DDBJ databases">
        <authorList>
            <person name="Gupta K D."/>
        </authorList>
    </citation>
    <scope>NUCLEOTIDE SEQUENCE [LARGE SCALE GENOMIC DNA]</scope>
</reference>
<evidence type="ECO:0000256" key="5">
    <source>
        <dbReference type="ARBA" id="ARBA00023242"/>
    </source>
</evidence>
<feature type="compositionally biased region" description="Basic and acidic residues" evidence="6">
    <location>
        <begin position="535"/>
        <end position="546"/>
    </location>
</feature>
<dbReference type="InterPro" id="IPR052035">
    <property type="entry name" value="ZnF_BED_domain_contain"/>
</dbReference>
<dbReference type="EMBL" id="CACVBS010000046">
    <property type="protein sequence ID" value="CAA7265010.1"/>
    <property type="molecule type" value="Genomic_DNA"/>
</dbReference>
<protein>
    <recommendedName>
        <fullName evidence="7">HAT C-terminal dimerisation domain-containing protein</fullName>
    </recommendedName>
</protein>
<dbReference type="SUPFAM" id="SSF53098">
    <property type="entry name" value="Ribonuclease H-like"/>
    <property type="match status" value="1"/>
</dbReference>
<dbReference type="PANTHER" id="PTHR46481">
    <property type="entry name" value="ZINC FINGER BED DOMAIN-CONTAINING PROTEIN 4"/>
    <property type="match status" value="1"/>
</dbReference>
<dbReference type="OrthoDB" id="2790258at2759"/>
<dbReference type="Pfam" id="PF05699">
    <property type="entry name" value="Dimer_Tnp_hAT"/>
    <property type="match status" value="1"/>
</dbReference>
<comment type="subcellular location">
    <subcellularLocation>
        <location evidence="1">Nucleus</location>
    </subcellularLocation>
</comment>
<keyword evidence="3" id="KW-0863">Zinc-finger</keyword>
<evidence type="ECO:0000256" key="3">
    <source>
        <dbReference type="ARBA" id="ARBA00022771"/>
    </source>
</evidence>
<dbReference type="InterPro" id="IPR012337">
    <property type="entry name" value="RNaseH-like_sf"/>
</dbReference>
<evidence type="ECO:0000259" key="7">
    <source>
        <dbReference type="Pfam" id="PF05699"/>
    </source>
</evidence>
<dbReference type="Proteomes" id="UP000467700">
    <property type="component" value="Unassembled WGS sequence"/>
</dbReference>
<name>A0A8S0WCJ4_CYCAE</name>
<evidence type="ECO:0000313" key="8">
    <source>
        <dbReference type="EMBL" id="CAA7265010.1"/>
    </source>
</evidence>
<comment type="caution">
    <text evidence="8">The sequence shown here is derived from an EMBL/GenBank/DDBJ whole genome shotgun (WGS) entry which is preliminary data.</text>
</comment>
<proteinExistence type="predicted"/>
<evidence type="ECO:0000256" key="2">
    <source>
        <dbReference type="ARBA" id="ARBA00022723"/>
    </source>
</evidence>
<evidence type="ECO:0000256" key="1">
    <source>
        <dbReference type="ARBA" id="ARBA00004123"/>
    </source>
</evidence>
<dbReference type="AlphaFoldDB" id="A0A8S0WCJ4"/>
<gene>
    <name evidence="8" type="ORF">AAE3_LOCUS7159</name>
</gene>
<accession>A0A8S0WCJ4</accession>
<keyword evidence="2" id="KW-0479">Metal-binding</keyword>
<sequence>MPPLHVRRPPFFLLKVSVDVRGLHSGNDWTTWKNIDGQTKAIRNHFKLKHWRHWRDVVVAKKLKGWESLGEESMMGLKRNREREPFTLEGFLDRLAKWVVVDDQSLDVVDCPELRDLLLYIGVELSDDDIPHRTKLSEIITTNFKQEYMAMLLDIENSLGRVSFTSDIWSRQNQEGYMGVTVHYLARCPATGRLVLRCHLVAFRRIRGSHTGVNIGHVFMQVLKEIHCVEKISAITLDNAGNNNTMMEQLSDELELLGIPFDKDGNRIRCFPHVINLAVKAGLKELTELPLFDQDILDLEASAQSTPSFSSDPLQNNPEYRDALESDVVASVRKWVTACRSSGQRREEFEETLRKLKTIDATMKKLRPLGLLKDMDIRWSSTFRMIDRFLETHPVSKEMIKNNPDLSQYEFTEMEISVLADIRYFLYVFHVVQELVSREKTPTLSLVLPMYEKLLVMLKDLRLQIPELSHAISVSSTKLEEYLNLSRRTRIYVLAMVINPTIKFKWLEENWDADAYSNARVTVFNVLLEYQQDIRKQTKNSRRTESDTPPSPSTDSQSPPPISRRLVSLSMASDAARAQASGFERLDELARTLSASSIPAASTSGTNGSSSAANEDEATIWQHEDLEDRRIVEAAIRAYEQEGVISKGHPKMKDFDLLRFWQAEQGNHALFWRVACDVLPAQASAVPCERVFSSSKETDTMRRSNLEEFTMEELQILKHRYRNDRINFTEGLVCSERELSVIDMDPNVIDELMAAGKIDELKEYIDVSWEGWGMEEFDYDDDEGNN</sequence>
<evidence type="ECO:0000256" key="6">
    <source>
        <dbReference type="SAM" id="MobiDB-lite"/>
    </source>
</evidence>
<evidence type="ECO:0000256" key="4">
    <source>
        <dbReference type="ARBA" id="ARBA00022833"/>
    </source>
</evidence>
<feature type="domain" description="HAT C-terminal dimerisation" evidence="7">
    <location>
        <begin position="649"/>
        <end position="719"/>
    </location>
</feature>
<keyword evidence="4" id="KW-0862">Zinc</keyword>
<evidence type="ECO:0000313" key="9">
    <source>
        <dbReference type="Proteomes" id="UP000467700"/>
    </source>
</evidence>
<dbReference type="GO" id="GO:0005634">
    <property type="term" value="C:nucleus"/>
    <property type="evidence" value="ECO:0007669"/>
    <property type="project" value="UniProtKB-SubCell"/>
</dbReference>
<dbReference type="PANTHER" id="PTHR46481:SF10">
    <property type="entry name" value="ZINC FINGER BED DOMAIN-CONTAINING PROTEIN 39"/>
    <property type="match status" value="1"/>
</dbReference>
<dbReference type="GO" id="GO:0046983">
    <property type="term" value="F:protein dimerization activity"/>
    <property type="evidence" value="ECO:0007669"/>
    <property type="project" value="InterPro"/>
</dbReference>
<keyword evidence="9" id="KW-1185">Reference proteome</keyword>
<organism evidence="8 9">
    <name type="scientific">Cyclocybe aegerita</name>
    <name type="common">Black poplar mushroom</name>
    <name type="synonym">Agrocybe aegerita</name>
    <dbReference type="NCBI Taxonomy" id="1973307"/>
    <lineage>
        <taxon>Eukaryota</taxon>
        <taxon>Fungi</taxon>
        <taxon>Dikarya</taxon>
        <taxon>Basidiomycota</taxon>
        <taxon>Agaricomycotina</taxon>
        <taxon>Agaricomycetes</taxon>
        <taxon>Agaricomycetidae</taxon>
        <taxon>Agaricales</taxon>
        <taxon>Agaricineae</taxon>
        <taxon>Bolbitiaceae</taxon>
        <taxon>Cyclocybe</taxon>
    </lineage>
</organism>
<dbReference type="GO" id="GO:0008270">
    <property type="term" value="F:zinc ion binding"/>
    <property type="evidence" value="ECO:0007669"/>
    <property type="project" value="UniProtKB-KW"/>
</dbReference>
<dbReference type="InterPro" id="IPR008906">
    <property type="entry name" value="HATC_C_dom"/>
</dbReference>